<gene>
    <name evidence="7" type="ORF">TWF679_008360</name>
    <name evidence="6" type="ORF">TWF788_001143</name>
</gene>
<accession>A0A6G1MD20</accession>
<evidence type="ECO:0000256" key="2">
    <source>
        <dbReference type="ARBA" id="ARBA00022630"/>
    </source>
</evidence>
<dbReference type="SUPFAM" id="SSF56176">
    <property type="entry name" value="FAD-binding/transporter-associated domain-like"/>
    <property type="match status" value="1"/>
</dbReference>
<dbReference type="Pfam" id="PF01565">
    <property type="entry name" value="FAD_binding_4"/>
    <property type="match status" value="1"/>
</dbReference>
<keyword evidence="4" id="KW-0560">Oxidoreductase</keyword>
<dbReference type="Proteomes" id="UP000614610">
    <property type="component" value="Unassembled WGS sequence"/>
</dbReference>
<dbReference type="InterPro" id="IPR016166">
    <property type="entry name" value="FAD-bd_PCMH"/>
</dbReference>
<dbReference type="AlphaFoldDB" id="A0A6G1MD20"/>
<dbReference type="GO" id="GO:0016491">
    <property type="term" value="F:oxidoreductase activity"/>
    <property type="evidence" value="ECO:0007669"/>
    <property type="project" value="UniProtKB-KW"/>
</dbReference>
<organism evidence="6 8">
    <name type="scientific">Orbilia oligospora</name>
    <name type="common">Nematode-trapping fungus</name>
    <name type="synonym">Arthrobotrys oligospora</name>
    <dbReference type="NCBI Taxonomy" id="2813651"/>
    <lineage>
        <taxon>Eukaryota</taxon>
        <taxon>Fungi</taxon>
        <taxon>Dikarya</taxon>
        <taxon>Ascomycota</taxon>
        <taxon>Pezizomycotina</taxon>
        <taxon>Orbiliomycetes</taxon>
        <taxon>Orbiliales</taxon>
        <taxon>Orbiliaceae</taxon>
        <taxon>Orbilia</taxon>
    </lineage>
</organism>
<dbReference type="PROSITE" id="PS51387">
    <property type="entry name" value="FAD_PCMH"/>
    <property type="match status" value="1"/>
</dbReference>
<dbReference type="OrthoDB" id="2151789at2759"/>
<dbReference type="InterPro" id="IPR016169">
    <property type="entry name" value="FAD-bd_PCMH_sub2"/>
</dbReference>
<evidence type="ECO:0000313" key="6">
    <source>
        <dbReference type="EMBL" id="KAF3164542.1"/>
    </source>
</evidence>
<reference evidence="6 8" key="1">
    <citation type="submission" date="2019-06" db="EMBL/GenBank/DDBJ databases">
        <authorList>
            <person name="Palmer J.M."/>
        </authorList>
    </citation>
    <scope>NUCLEOTIDE SEQUENCE [LARGE SCALE GENOMIC DNA]</scope>
    <source>
        <strain evidence="7">TWF679</strain>
        <strain evidence="6 8">TWF788</strain>
    </source>
</reference>
<dbReference type="PANTHER" id="PTHR42973">
    <property type="entry name" value="BINDING OXIDOREDUCTASE, PUTATIVE (AFU_ORTHOLOGUE AFUA_1G17690)-RELATED"/>
    <property type="match status" value="1"/>
</dbReference>
<evidence type="ECO:0000259" key="5">
    <source>
        <dbReference type="PROSITE" id="PS51387"/>
    </source>
</evidence>
<evidence type="ECO:0000313" key="7">
    <source>
        <dbReference type="EMBL" id="KAF3207526.1"/>
    </source>
</evidence>
<dbReference type="InterPro" id="IPR036318">
    <property type="entry name" value="FAD-bd_PCMH-like_sf"/>
</dbReference>
<sequence length="515" mass="56390">MDKGEAPLRIMLSYKSILLYSSLALQVQASVLQFTNPNKCCSLLDSKFPGQSKVFSSTAPEYNDLTFYWTPTAQVLPRCVFTPHNTNDVKKAVKLFARRNCQFAVRSGGHSYNPGWAGIKRGVLISLGNMNHTSYSSHTGLATVEGGSRWTDVYGALLPYNVTVLGGRNSDLGVGGYLTGGGISFYANKEGWAADNIASVEIVLGNGTVINADRTHHSDLLRSIKGGSNNFGIITKFRLMTVDATGIFNGWYMRYPFASTDAYLAAAESYCNGGVDTDTKSHIIFSASIVGTNPMTNVALMAYDGVLDPLSPPTVLGPFFDGTVPNPTFQWFAPNGTIKSATDGLRDAQGSGNRYTMTTVSIQVELSLLKKLRAAWLEMTTNDLKITPGFLVQFAFQPVGATWIAASEAKGGNSMGITEPLAVMWIQLRWDNQSDDKTMLQYSRRLIRRFERIASRAGKLASFRYLNYGDRFHKDDIIPSYGSESVTRLQNTKALYDPQNVFGRLVPGGFKVPGY</sequence>
<dbReference type="InterPro" id="IPR050416">
    <property type="entry name" value="FAD-linked_Oxidoreductase"/>
</dbReference>
<keyword evidence="3" id="KW-0274">FAD</keyword>
<dbReference type="EMBL" id="JAABOE010000113">
    <property type="protein sequence ID" value="KAF3164542.1"/>
    <property type="molecule type" value="Genomic_DNA"/>
</dbReference>
<evidence type="ECO:0000313" key="8">
    <source>
        <dbReference type="Proteomes" id="UP000479691"/>
    </source>
</evidence>
<protein>
    <recommendedName>
        <fullName evidence="5">FAD-binding PCMH-type domain-containing protein</fullName>
    </recommendedName>
</protein>
<dbReference type="EMBL" id="WIWT01000052">
    <property type="protein sequence ID" value="KAF3207526.1"/>
    <property type="molecule type" value="Genomic_DNA"/>
</dbReference>
<evidence type="ECO:0000256" key="4">
    <source>
        <dbReference type="ARBA" id="ARBA00023002"/>
    </source>
</evidence>
<evidence type="ECO:0000256" key="1">
    <source>
        <dbReference type="ARBA" id="ARBA00005466"/>
    </source>
</evidence>
<keyword evidence="2" id="KW-0285">Flavoprotein</keyword>
<proteinExistence type="inferred from homology"/>
<dbReference type="InterPro" id="IPR006094">
    <property type="entry name" value="Oxid_FAD_bind_N"/>
</dbReference>
<name>A0A6G1MD20_ORBOL</name>
<feature type="domain" description="FAD-binding PCMH-type" evidence="5">
    <location>
        <begin position="73"/>
        <end position="244"/>
    </location>
</feature>
<dbReference type="Proteomes" id="UP000479691">
    <property type="component" value="Unassembled WGS sequence"/>
</dbReference>
<comment type="caution">
    <text evidence="6">The sequence shown here is derived from an EMBL/GenBank/DDBJ whole genome shotgun (WGS) entry which is preliminary data.</text>
</comment>
<evidence type="ECO:0000256" key="3">
    <source>
        <dbReference type="ARBA" id="ARBA00022827"/>
    </source>
</evidence>
<dbReference type="Gene3D" id="3.30.465.10">
    <property type="match status" value="1"/>
</dbReference>
<comment type="similarity">
    <text evidence="1">Belongs to the oxygen-dependent FAD-linked oxidoreductase family.</text>
</comment>
<dbReference type="GO" id="GO:0071949">
    <property type="term" value="F:FAD binding"/>
    <property type="evidence" value="ECO:0007669"/>
    <property type="project" value="InterPro"/>
</dbReference>
<dbReference type="PANTHER" id="PTHR42973:SF53">
    <property type="entry name" value="FAD-BINDING PCMH-TYPE DOMAIN-CONTAINING PROTEIN-RELATED"/>
    <property type="match status" value="1"/>
</dbReference>